<dbReference type="EMBL" id="CP032427">
    <property type="protein sequence ID" value="AYC36886.1"/>
    <property type="molecule type" value="Genomic_DNA"/>
</dbReference>
<sequence length="209" mass="23337">MWQPGGVPKDAYRVRPLDETTWPDFVSLVERHNGVWGGCWCMAFHAEGVGRHKSPEQNRAEKEQRVREGRAHAALVYDGSVCVGWCQFGPTGELPRIKHRRIYEQGLGAPPDWRVTCFFVDKGYRRKGVAAAALAGALREIARLGGGTVESYPEDAGNRAVSSSFLHNGTVAMFEAQGFGRTRQIGRHHWVFTRTLPGHAPRDEVRRSS</sequence>
<protein>
    <recommendedName>
        <fullName evidence="1">N-acetyltransferase domain-containing protein</fullName>
    </recommendedName>
</protein>
<dbReference type="InterPro" id="IPR000182">
    <property type="entry name" value="GNAT_dom"/>
</dbReference>
<evidence type="ECO:0000313" key="2">
    <source>
        <dbReference type="EMBL" id="AYC36886.1"/>
    </source>
</evidence>
<gene>
    <name evidence="2" type="ORF">DWG14_01096</name>
</gene>
<dbReference type="SUPFAM" id="SSF55729">
    <property type="entry name" value="Acyl-CoA N-acyltransferases (Nat)"/>
    <property type="match status" value="1"/>
</dbReference>
<accession>A0AAI8KVV1</accession>
<proteinExistence type="predicted"/>
<dbReference type="Pfam" id="PF00583">
    <property type="entry name" value="Acetyltransf_1"/>
    <property type="match status" value="1"/>
</dbReference>
<reference evidence="2 3" key="1">
    <citation type="submission" date="2018-09" db="EMBL/GenBank/DDBJ databases">
        <title>Production of Trimethoprim by Streptomyces sp. 3E-1.</title>
        <authorList>
            <person name="Kang H.J."/>
            <person name="Kim S.B."/>
        </authorList>
    </citation>
    <scope>NUCLEOTIDE SEQUENCE [LARGE SCALE GENOMIC DNA]</scope>
    <source>
        <strain evidence="2 3">3E-1</strain>
    </source>
</reference>
<dbReference type="KEGG" id="sge:DWG14_01096"/>
<dbReference type="AlphaFoldDB" id="A0AAI8KVV1"/>
<evidence type="ECO:0000259" key="1">
    <source>
        <dbReference type="PROSITE" id="PS51186"/>
    </source>
</evidence>
<dbReference type="Gene3D" id="3.40.630.30">
    <property type="match status" value="1"/>
</dbReference>
<evidence type="ECO:0000313" key="3">
    <source>
        <dbReference type="Proteomes" id="UP000265765"/>
    </source>
</evidence>
<feature type="domain" description="N-acetyltransferase" evidence="1">
    <location>
        <begin position="12"/>
        <end position="197"/>
    </location>
</feature>
<dbReference type="Proteomes" id="UP000265765">
    <property type="component" value="Chromosome"/>
</dbReference>
<dbReference type="InterPro" id="IPR016181">
    <property type="entry name" value="Acyl_CoA_acyltransferase"/>
</dbReference>
<organism evidence="2 3">
    <name type="scientific">Streptomyces griseorubiginosus</name>
    <dbReference type="NCBI Taxonomy" id="67304"/>
    <lineage>
        <taxon>Bacteria</taxon>
        <taxon>Bacillati</taxon>
        <taxon>Actinomycetota</taxon>
        <taxon>Actinomycetes</taxon>
        <taxon>Kitasatosporales</taxon>
        <taxon>Streptomycetaceae</taxon>
        <taxon>Streptomyces</taxon>
    </lineage>
</organism>
<name>A0AAI8KVV1_9ACTN</name>
<dbReference type="PROSITE" id="PS51186">
    <property type="entry name" value="GNAT"/>
    <property type="match status" value="1"/>
</dbReference>
<dbReference type="GO" id="GO:0016747">
    <property type="term" value="F:acyltransferase activity, transferring groups other than amino-acyl groups"/>
    <property type="evidence" value="ECO:0007669"/>
    <property type="project" value="InterPro"/>
</dbReference>